<dbReference type="InterPro" id="IPR006776">
    <property type="entry name" value="SsgB"/>
</dbReference>
<evidence type="ECO:0000313" key="8">
    <source>
        <dbReference type="Proteomes" id="UP000658320"/>
    </source>
</evidence>
<keyword evidence="4" id="KW-0749">Sporulation</keyword>
<sequence length="134" mass="14811">MLVRLVGTDEVDLPLPTDLRYDIADPYAVCMTFYLGPHATTQWVLGRDLLMSGQQRLTGLGDVRAWPSRRLGVSKVCISIGPLDEAVVLEARALALDAFLRRTLDLVPLGTEHRHLDMDDIADRLLSAPGEPHP</sequence>
<reference evidence="7" key="2">
    <citation type="submission" date="2020-09" db="EMBL/GenBank/DDBJ databases">
        <authorList>
            <person name="Sun Q."/>
            <person name="Ohkuma M."/>
        </authorList>
    </citation>
    <scope>NUCLEOTIDE SEQUENCE</scope>
    <source>
        <strain evidence="7">JCM 4346</strain>
    </source>
</reference>
<evidence type="ECO:0000313" key="7">
    <source>
        <dbReference type="EMBL" id="GGR05765.1"/>
    </source>
</evidence>
<dbReference type="GO" id="GO:0000917">
    <property type="term" value="P:division septum assembly"/>
    <property type="evidence" value="ECO:0007669"/>
    <property type="project" value="UniProtKB-KW"/>
</dbReference>
<comment type="subcellular location">
    <subcellularLocation>
        <location evidence="1">Cell septum</location>
    </subcellularLocation>
</comment>
<dbReference type="GO" id="GO:0030428">
    <property type="term" value="C:cell septum"/>
    <property type="evidence" value="ECO:0007669"/>
    <property type="project" value="UniProtKB-SubCell"/>
</dbReference>
<evidence type="ECO:0000256" key="3">
    <source>
        <dbReference type="ARBA" id="ARBA00022618"/>
    </source>
</evidence>
<evidence type="ECO:0000256" key="1">
    <source>
        <dbReference type="ARBA" id="ARBA00004431"/>
    </source>
</evidence>
<reference evidence="7" key="1">
    <citation type="journal article" date="2014" name="Int. J. Syst. Evol. Microbiol.">
        <title>Complete genome sequence of Corynebacterium casei LMG S-19264T (=DSM 44701T), isolated from a smear-ripened cheese.</title>
        <authorList>
            <consortium name="US DOE Joint Genome Institute (JGI-PGF)"/>
            <person name="Walter F."/>
            <person name="Albersmeier A."/>
            <person name="Kalinowski J."/>
            <person name="Ruckert C."/>
        </authorList>
    </citation>
    <scope>NUCLEOTIDE SEQUENCE</scope>
    <source>
        <strain evidence="7">JCM 4346</strain>
    </source>
</reference>
<protein>
    <submittedName>
        <fullName evidence="7">Sporulation-specific cell division protein SsgB</fullName>
    </submittedName>
</protein>
<dbReference type="AlphaFoldDB" id="A0A918C4U8"/>
<dbReference type="InterPro" id="IPR038658">
    <property type="entry name" value="SsgB_sf"/>
</dbReference>
<keyword evidence="5" id="KW-0717">Septation</keyword>
<evidence type="ECO:0000256" key="5">
    <source>
        <dbReference type="ARBA" id="ARBA00023210"/>
    </source>
</evidence>
<evidence type="ECO:0000256" key="4">
    <source>
        <dbReference type="ARBA" id="ARBA00022969"/>
    </source>
</evidence>
<proteinExistence type="inferred from homology"/>
<accession>A0A918C4U8</accession>
<evidence type="ECO:0000256" key="6">
    <source>
        <dbReference type="ARBA" id="ARBA00023306"/>
    </source>
</evidence>
<keyword evidence="3 7" id="KW-0132">Cell division</keyword>
<evidence type="ECO:0000256" key="2">
    <source>
        <dbReference type="ARBA" id="ARBA00009323"/>
    </source>
</evidence>
<comment type="similarity">
    <text evidence="2">Belongs to the SsgA family.</text>
</comment>
<dbReference type="Pfam" id="PF04686">
    <property type="entry name" value="SsgA"/>
    <property type="match status" value="1"/>
</dbReference>
<organism evidence="7 8">
    <name type="scientific">Streptomyces aurantiogriseus</name>
    <dbReference type="NCBI Taxonomy" id="66870"/>
    <lineage>
        <taxon>Bacteria</taxon>
        <taxon>Bacillati</taxon>
        <taxon>Actinomycetota</taxon>
        <taxon>Actinomycetes</taxon>
        <taxon>Kitasatosporales</taxon>
        <taxon>Streptomycetaceae</taxon>
        <taxon>Streptomyces</taxon>
    </lineage>
</organism>
<dbReference type="Proteomes" id="UP000658320">
    <property type="component" value="Unassembled WGS sequence"/>
</dbReference>
<dbReference type="Gene3D" id="2.30.31.20">
    <property type="entry name" value="Sporulation-specific cell division protein SsgB"/>
    <property type="match status" value="1"/>
</dbReference>
<name>A0A918C4U8_9ACTN</name>
<dbReference type="EMBL" id="BMSX01000004">
    <property type="protein sequence ID" value="GGR05765.1"/>
    <property type="molecule type" value="Genomic_DNA"/>
</dbReference>
<gene>
    <name evidence="7" type="primary">ssgB</name>
    <name evidence="7" type="ORF">GCM10010251_21830</name>
</gene>
<comment type="caution">
    <text evidence="7">The sequence shown here is derived from an EMBL/GenBank/DDBJ whole genome shotgun (WGS) entry which is preliminary data.</text>
</comment>
<keyword evidence="6" id="KW-0131">Cell cycle</keyword>
<keyword evidence="8" id="KW-1185">Reference proteome</keyword>
<dbReference type="GO" id="GO:0030435">
    <property type="term" value="P:sporulation resulting in formation of a cellular spore"/>
    <property type="evidence" value="ECO:0007669"/>
    <property type="project" value="UniProtKB-KW"/>
</dbReference>